<keyword evidence="2" id="KW-1185">Reference proteome</keyword>
<protein>
    <submittedName>
        <fullName evidence="1">Uncharacterized protein</fullName>
    </submittedName>
</protein>
<accession>A0ABQ9X6P0</accession>
<dbReference type="EMBL" id="JARBJD010000232">
    <property type="protein sequence ID" value="KAK2946286.1"/>
    <property type="molecule type" value="Genomic_DNA"/>
</dbReference>
<comment type="caution">
    <text evidence="1">The sequence shown here is derived from an EMBL/GenBank/DDBJ whole genome shotgun (WGS) entry which is preliminary data.</text>
</comment>
<organism evidence="1 2">
    <name type="scientific">Blattamonas nauphoetae</name>
    <dbReference type="NCBI Taxonomy" id="2049346"/>
    <lineage>
        <taxon>Eukaryota</taxon>
        <taxon>Metamonada</taxon>
        <taxon>Preaxostyla</taxon>
        <taxon>Oxymonadida</taxon>
        <taxon>Blattamonas</taxon>
    </lineage>
</organism>
<gene>
    <name evidence="1" type="ORF">BLNAU_18807</name>
</gene>
<evidence type="ECO:0000313" key="2">
    <source>
        <dbReference type="Proteomes" id="UP001281761"/>
    </source>
</evidence>
<evidence type="ECO:0000313" key="1">
    <source>
        <dbReference type="EMBL" id="KAK2946286.1"/>
    </source>
</evidence>
<reference evidence="1 2" key="1">
    <citation type="journal article" date="2022" name="bioRxiv">
        <title>Genomics of Preaxostyla Flagellates Illuminates Evolutionary Transitions and the Path Towards Mitochondrial Loss.</title>
        <authorList>
            <person name="Novak L.V.F."/>
            <person name="Treitli S.C."/>
            <person name="Pyrih J."/>
            <person name="Halakuc P."/>
            <person name="Pipaliya S.V."/>
            <person name="Vacek V."/>
            <person name="Brzon O."/>
            <person name="Soukal P."/>
            <person name="Eme L."/>
            <person name="Dacks J.B."/>
            <person name="Karnkowska A."/>
            <person name="Elias M."/>
            <person name="Hampl V."/>
        </authorList>
    </citation>
    <scope>NUCLEOTIDE SEQUENCE [LARGE SCALE GENOMIC DNA]</scope>
    <source>
        <strain evidence="1">NAU3</strain>
        <tissue evidence="1">Gut</tissue>
    </source>
</reference>
<dbReference type="Proteomes" id="UP001281761">
    <property type="component" value="Unassembled WGS sequence"/>
</dbReference>
<proteinExistence type="predicted"/>
<sequence>MDHLLNADNEEEVSQCVLERSLVLMGDLVFGEEGDVELCGYVTVGQQAGLILSILPIRTHKRTQTDPVEYARVRFTQRGSIGCKLTFGLSEVVLPQTVLMKHLEFVLPLFSTHPQPIIVVQSVCLSLIDCVVNSIDTTQPVSSLLSFSTSLTSMTKSVRLRVSHLVAQNLILSRPLISIRLSADLPLLMDSLSTGHSSKLSQTLPFSLPPSLSIESSIFESVSLRIDATHHEPIETGSVLFADLSLPLSQLSIRDCSFSTCSTVIISVPAESDLLLYRSSLLFSPLPHIPRSRCSIPSVAKYLSIVLSSLHFEHRLSAVGPDSVSQPGHPFLPVRRQTETVPACKRSGARWGGDGRRVVTRSTSSLPLVLFVSDHSTPSLSTRSCVFRFDTADPLNVGLAVVRVCSGAWPAQRNMLFVNCTSSRREVSRI</sequence>
<name>A0ABQ9X6P0_9EUKA</name>